<feature type="transmembrane region" description="Helical" evidence="24">
    <location>
        <begin position="730"/>
        <end position="749"/>
    </location>
</feature>
<dbReference type="InterPro" id="IPR025291">
    <property type="entry name" value="DUF4153"/>
</dbReference>
<keyword evidence="16 24" id="KW-1133">Transmembrane helix</keyword>
<dbReference type="CDD" id="cd00082">
    <property type="entry name" value="HisKA"/>
    <property type="match status" value="1"/>
</dbReference>
<dbReference type="SMART" id="SM00304">
    <property type="entry name" value="HAMP"/>
    <property type="match status" value="1"/>
</dbReference>
<dbReference type="GO" id="GO:0004721">
    <property type="term" value="F:phosphoprotein phosphatase activity"/>
    <property type="evidence" value="ECO:0007669"/>
    <property type="project" value="UniProtKB-KW"/>
</dbReference>
<dbReference type="InterPro" id="IPR003594">
    <property type="entry name" value="HATPase_dom"/>
</dbReference>
<evidence type="ECO:0000256" key="7">
    <source>
        <dbReference type="ARBA" id="ARBA00022553"/>
    </source>
</evidence>
<dbReference type="SMART" id="SM00387">
    <property type="entry name" value="HATPase_c"/>
    <property type="match status" value="1"/>
</dbReference>
<keyword evidence="14" id="KW-0460">Magnesium</keyword>
<dbReference type="GO" id="GO:0005886">
    <property type="term" value="C:plasma membrane"/>
    <property type="evidence" value="ECO:0007669"/>
    <property type="project" value="UniProtKB-SubCell"/>
</dbReference>
<evidence type="ECO:0000256" key="21">
    <source>
        <dbReference type="ARBA" id="ARBA00040454"/>
    </source>
</evidence>
<dbReference type="SMART" id="SM00388">
    <property type="entry name" value="HisKA"/>
    <property type="match status" value="1"/>
</dbReference>
<keyword evidence="9 24" id="KW-0812">Transmembrane</keyword>
<evidence type="ECO:0000256" key="8">
    <source>
        <dbReference type="ARBA" id="ARBA00022679"/>
    </source>
</evidence>
<evidence type="ECO:0000256" key="19">
    <source>
        <dbReference type="ARBA" id="ARBA00023026"/>
    </source>
</evidence>
<comment type="cofactor">
    <cofactor evidence="3">
        <name>Mg(2+)</name>
        <dbReference type="ChEBI" id="CHEBI:18420"/>
    </cofactor>
</comment>
<feature type="transmembrane region" description="Helical" evidence="24">
    <location>
        <begin position="446"/>
        <end position="463"/>
    </location>
</feature>
<comment type="catalytic activity">
    <reaction evidence="1">
        <text>ATP + protein L-histidine = ADP + protein N-phospho-L-histidine.</text>
        <dbReference type="EC" id="2.7.13.3"/>
    </reaction>
</comment>
<feature type="transmembrane region" description="Helical" evidence="24">
    <location>
        <begin position="528"/>
        <end position="550"/>
    </location>
</feature>
<keyword evidence="18" id="KW-0346">Stress response</keyword>
<dbReference type="AlphaFoldDB" id="A0A1I1DJX0"/>
<evidence type="ECO:0000313" key="27">
    <source>
        <dbReference type="EMBL" id="SFB73378.1"/>
    </source>
</evidence>
<dbReference type="PROSITE" id="PS50109">
    <property type="entry name" value="HIS_KIN"/>
    <property type="match status" value="1"/>
</dbReference>
<dbReference type="InterPro" id="IPR036097">
    <property type="entry name" value="HisK_dim/P_sf"/>
</dbReference>
<dbReference type="Pfam" id="PF02518">
    <property type="entry name" value="HATPase_c"/>
    <property type="match status" value="1"/>
</dbReference>
<dbReference type="GO" id="GO:0000155">
    <property type="term" value="F:phosphorelay sensor kinase activity"/>
    <property type="evidence" value="ECO:0007669"/>
    <property type="project" value="InterPro"/>
</dbReference>
<evidence type="ECO:0000259" key="25">
    <source>
        <dbReference type="PROSITE" id="PS50109"/>
    </source>
</evidence>
<keyword evidence="10" id="KW-0547">Nucleotide-binding</keyword>
<dbReference type="CDD" id="cd06225">
    <property type="entry name" value="HAMP"/>
    <property type="match status" value="1"/>
</dbReference>
<feature type="domain" description="Histidine kinase" evidence="25">
    <location>
        <begin position="119"/>
        <end position="338"/>
    </location>
</feature>
<keyword evidence="13" id="KW-0067">ATP-binding</keyword>
<evidence type="ECO:0000256" key="9">
    <source>
        <dbReference type="ARBA" id="ARBA00022692"/>
    </source>
</evidence>
<dbReference type="InterPro" id="IPR036890">
    <property type="entry name" value="HATPase_C_sf"/>
</dbReference>
<feature type="transmembrane region" description="Helical" evidence="24">
    <location>
        <begin position="399"/>
        <end position="416"/>
    </location>
</feature>
<dbReference type="Proteomes" id="UP000198832">
    <property type="component" value="Unassembled WGS sequence"/>
</dbReference>
<evidence type="ECO:0000313" key="28">
    <source>
        <dbReference type="Proteomes" id="UP000198832"/>
    </source>
</evidence>
<evidence type="ECO:0000256" key="24">
    <source>
        <dbReference type="SAM" id="Phobius"/>
    </source>
</evidence>
<dbReference type="InterPro" id="IPR003660">
    <property type="entry name" value="HAMP_dom"/>
</dbReference>
<evidence type="ECO:0000256" key="13">
    <source>
        <dbReference type="ARBA" id="ARBA00022840"/>
    </source>
</evidence>
<feature type="transmembrane region" description="Helical" evidence="24">
    <location>
        <begin position="570"/>
        <end position="592"/>
    </location>
</feature>
<evidence type="ECO:0000256" key="3">
    <source>
        <dbReference type="ARBA" id="ARBA00001946"/>
    </source>
</evidence>
<dbReference type="Gene3D" id="1.10.287.130">
    <property type="match status" value="1"/>
</dbReference>
<evidence type="ECO:0000256" key="20">
    <source>
        <dbReference type="ARBA" id="ARBA00023211"/>
    </source>
</evidence>
<evidence type="ECO:0000256" key="14">
    <source>
        <dbReference type="ARBA" id="ARBA00022842"/>
    </source>
</evidence>
<dbReference type="Gene3D" id="3.30.565.10">
    <property type="entry name" value="Histidine kinase-like ATPase, C-terminal domain"/>
    <property type="match status" value="1"/>
</dbReference>
<dbReference type="InterPro" id="IPR004358">
    <property type="entry name" value="Sig_transdc_His_kin-like_C"/>
</dbReference>
<accession>A0A1I1DJX0</accession>
<dbReference type="OrthoDB" id="9757990at2"/>
<dbReference type="SUPFAM" id="SSF55874">
    <property type="entry name" value="ATPase domain of HSP90 chaperone/DNA topoisomerase II/histidine kinase"/>
    <property type="match status" value="1"/>
</dbReference>
<dbReference type="SUPFAM" id="SSF158472">
    <property type="entry name" value="HAMP domain-like"/>
    <property type="match status" value="1"/>
</dbReference>
<dbReference type="STRING" id="574651.SAMN04487968_101208"/>
<feature type="transmembrane region" description="Helical" evidence="24">
    <location>
        <begin position="39"/>
        <end position="59"/>
    </location>
</feature>
<evidence type="ECO:0000256" key="10">
    <source>
        <dbReference type="ARBA" id="ARBA00022741"/>
    </source>
</evidence>
<keyword evidence="19" id="KW-0843">Virulence</keyword>
<dbReference type="InterPro" id="IPR005467">
    <property type="entry name" value="His_kinase_dom"/>
</dbReference>
<keyword evidence="7" id="KW-0597">Phosphoprotein</keyword>
<keyword evidence="24" id="KW-0472">Membrane</keyword>
<dbReference type="CDD" id="cd00075">
    <property type="entry name" value="HATPase"/>
    <property type="match status" value="1"/>
</dbReference>
<evidence type="ECO:0000256" key="6">
    <source>
        <dbReference type="ARBA" id="ARBA00022475"/>
    </source>
</evidence>
<evidence type="ECO:0000256" key="4">
    <source>
        <dbReference type="ARBA" id="ARBA00004651"/>
    </source>
</evidence>
<evidence type="ECO:0000256" key="22">
    <source>
        <dbReference type="ARBA" id="ARBA00041776"/>
    </source>
</evidence>
<evidence type="ECO:0000256" key="5">
    <source>
        <dbReference type="ARBA" id="ARBA00012438"/>
    </source>
</evidence>
<keyword evidence="17" id="KW-0902">Two-component regulatory system</keyword>
<keyword evidence="8" id="KW-0808">Transferase</keyword>
<feature type="transmembrane region" description="Helical" evidence="24">
    <location>
        <begin position="422"/>
        <end position="439"/>
    </location>
</feature>
<dbReference type="Pfam" id="PF13687">
    <property type="entry name" value="DUF4153"/>
    <property type="match status" value="1"/>
</dbReference>
<proteinExistence type="predicted"/>
<evidence type="ECO:0000256" key="15">
    <source>
        <dbReference type="ARBA" id="ARBA00022912"/>
    </source>
</evidence>
<dbReference type="Pfam" id="PF00512">
    <property type="entry name" value="HisKA"/>
    <property type="match status" value="1"/>
</dbReference>
<evidence type="ECO:0000259" key="26">
    <source>
        <dbReference type="PROSITE" id="PS50885"/>
    </source>
</evidence>
<dbReference type="RefSeq" id="WP_091119192.1">
    <property type="nucleotide sequence ID" value="NZ_FOLB01000001.1"/>
</dbReference>
<keyword evidence="11 27" id="KW-0418">Kinase</keyword>
<evidence type="ECO:0000256" key="11">
    <source>
        <dbReference type="ARBA" id="ARBA00022777"/>
    </source>
</evidence>
<dbReference type="GO" id="GO:0005524">
    <property type="term" value="F:ATP binding"/>
    <property type="evidence" value="ECO:0007669"/>
    <property type="project" value="UniProtKB-KW"/>
</dbReference>
<dbReference type="Gene3D" id="6.10.340.10">
    <property type="match status" value="1"/>
</dbReference>
<evidence type="ECO:0000256" key="16">
    <source>
        <dbReference type="ARBA" id="ARBA00022989"/>
    </source>
</evidence>
<keyword evidence="15" id="KW-0904">Protein phosphatase</keyword>
<feature type="transmembrane region" description="Helical" evidence="24">
    <location>
        <begin position="688"/>
        <end position="710"/>
    </location>
</feature>
<evidence type="ECO:0000256" key="2">
    <source>
        <dbReference type="ARBA" id="ARBA00001936"/>
    </source>
</evidence>
<organism evidence="27 28">
    <name type="scientific">Nocardioides terrae</name>
    <dbReference type="NCBI Taxonomy" id="574651"/>
    <lineage>
        <taxon>Bacteria</taxon>
        <taxon>Bacillati</taxon>
        <taxon>Actinomycetota</taxon>
        <taxon>Actinomycetes</taxon>
        <taxon>Propionibacteriales</taxon>
        <taxon>Nocardioidaceae</taxon>
        <taxon>Nocardioides</taxon>
    </lineage>
</organism>
<reference evidence="27 28" key="1">
    <citation type="submission" date="2016-10" db="EMBL/GenBank/DDBJ databases">
        <authorList>
            <person name="de Groot N.N."/>
        </authorList>
    </citation>
    <scope>NUCLEOTIDE SEQUENCE [LARGE SCALE GENOMIC DNA]</scope>
    <source>
        <strain evidence="27 28">CGMCC 1.7056</strain>
    </source>
</reference>
<dbReference type="PANTHER" id="PTHR44936:SF9">
    <property type="entry name" value="SENSOR PROTEIN CREC"/>
    <property type="match status" value="1"/>
</dbReference>
<feature type="domain" description="HAMP" evidence="26">
    <location>
        <begin position="59"/>
        <end position="111"/>
    </location>
</feature>
<feature type="transmembrane region" description="Helical" evidence="24">
    <location>
        <begin position="613"/>
        <end position="637"/>
    </location>
</feature>
<feature type="transmembrane region" description="Helical" evidence="24">
    <location>
        <begin position="12"/>
        <end position="33"/>
    </location>
</feature>
<keyword evidence="12" id="KW-0378">Hydrolase</keyword>
<evidence type="ECO:0000256" key="12">
    <source>
        <dbReference type="ARBA" id="ARBA00022801"/>
    </source>
</evidence>
<feature type="region of interest" description="Disordered" evidence="23">
    <location>
        <begin position="351"/>
        <end position="378"/>
    </location>
</feature>
<dbReference type="InterPro" id="IPR050980">
    <property type="entry name" value="2C_sensor_his_kinase"/>
</dbReference>
<feature type="transmembrane region" description="Helical" evidence="24">
    <location>
        <begin position="469"/>
        <end position="486"/>
    </location>
</feature>
<protein>
    <recommendedName>
        <fullName evidence="21">Signal transduction histidine-protein kinase/phosphatase MprB</fullName>
        <ecNumber evidence="5">2.7.13.3</ecNumber>
    </recommendedName>
    <alternativeName>
        <fullName evidence="22">Mycobacterial persistence regulator B</fullName>
    </alternativeName>
</protein>
<dbReference type="SUPFAM" id="SSF47384">
    <property type="entry name" value="Homodimeric domain of signal transducing histidine kinase"/>
    <property type="match status" value="1"/>
</dbReference>
<gene>
    <name evidence="27" type="ORF">SAMN04487968_101208</name>
</gene>
<keyword evidence="20" id="KW-0464">Manganese</keyword>
<dbReference type="PANTHER" id="PTHR44936">
    <property type="entry name" value="SENSOR PROTEIN CREC"/>
    <property type="match status" value="1"/>
</dbReference>
<feature type="transmembrane region" description="Helical" evidence="24">
    <location>
        <begin position="657"/>
        <end position="676"/>
    </location>
</feature>
<dbReference type="EMBL" id="FOLB01000001">
    <property type="protein sequence ID" value="SFB73378.1"/>
    <property type="molecule type" value="Genomic_DNA"/>
</dbReference>
<evidence type="ECO:0000256" key="1">
    <source>
        <dbReference type="ARBA" id="ARBA00000085"/>
    </source>
</evidence>
<name>A0A1I1DJX0_9ACTN</name>
<feature type="compositionally biased region" description="Pro residues" evidence="23">
    <location>
        <begin position="355"/>
        <end position="378"/>
    </location>
</feature>
<dbReference type="PRINTS" id="PR00344">
    <property type="entry name" value="BCTRLSENSOR"/>
</dbReference>
<evidence type="ECO:0000256" key="17">
    <source>
        <dbReference type="ARBA" id="ARBA00023012"/>
    </source>
</evidence>
<evidence type="ECO:0000256" key="18">
    <source>
        <dbReference type="ARBA" id="ARBA00023016"/>
    </source>
</evidence>
<keyword evidence="28" id="KW-1185">Reference proteome</keyword>
<dbReference type="InterPro" id="IPR003661">
    <property type="entry name" value="HisK_dim/P_dom"/>
</dbReference>
<comment type="subcellular location">
    <subcellularLocation>
        <location evidence="4">Cell membrane</location>
        <topology evidence="4">Multi-pass membrane protein</topology>
    </subcellularLocation>
</comment>
<dbReference type="FunFam" id="1.10.287.130:FF:000001">
    <property type="entry name" value="Two-component sensor histidine kinase"/>
    <property type="match status" value="1"/>
</dbReference>
<dbReference type="Pfam" id="PF00672">
    <property type="entry name" value="HAMP"/>
    <property type="match status" value="1"/>
</dbReference>
<dbReference type="PROSITE" id="PS50885">
    <property type="entry name" value="HAMP"/>
    <property type="match status" value="1"/>
</dbReference>
<sequence length="866" mass="89762">MTPLSWVGSVKVKLGLLVAASVVVAVAVTSLGSAGGVPVALSIPVTILLALAVTQLLAVGMTSPLREMTAAAGRMATGDYAVRVTDTSSDEVGELARAFNTMARDLATVDQQRRDLVAGVSHELRTPLAALSGVLENLVDGVGPTDPTSLRSALAQTERLSALVADLLDLARVDAGKAPLSPAPVPLGPLLADAVAEAMTLGALGRAVTYDVSVPDDLVVSADPDRLHQLVANLLDNASRHSPAGGVVRVSVSVQGDRYRLEVHDAGPGVDPADRERVFEPFGTLRATSGGGGTGLGLAIARWVTELHGGSISFVDPEPGPQGAAIGARVRVDLPLRPPDRPAVRQETLMSPNPAAAPAPTPPPASSEAPATPPPTAPRPLLDDVFGTFWTEPGTPARLSLLAGALGVGLLAAIVLPFRVQGIGTSLVLLAGGGVVLVASKDRRDPFTLACAALCALLALVPTVRAADWLLVLSLLAGAVTAAVGLTRGRTLPGFIVSCLSWPLAGLRGLPWLGRTAARVTGLGQGAALLRTLVLSLAGLVVFGLLLVSADALLAEWVDAALPDLTLDTFVLRAFLLVAVGGVVLAGAYLGLNPPRVDRTGQPARPVERRYEWLAPVLVVDAVFAAFLVAQAAVFFGGHDYVRRTTGLTYADYVHQGFGQLTVATALTLLVIAVAARKAPRATPADRLWIRVALGALCLLTLVVVASALHRMHLYQEAYGFTRLRLLVDVFEGWLGLVVLLVAAAGAALHARWLPRAGLVTAVVALLGIAAVNPDAWIAQHNLDRYDDTGKVDWSYLQGLSDDAVPVLADHDAACALVGREDARDDWLEWNLGRSRAADHLPRFAGATGSVASADGCPSDAATTAD</sequence>
<dbReference type="EC" id="2.7.13.3" evidence="5"/>
<evidence type="ECO:0000256" key="23">
    <source>
        <dbReference type="SAM" id="MobiDB-lite"/>
    </source>
</evidence>
<keyword evidence="6" id="KW-1003">Cell membrane</keyword>
<comment type="cofactor">
    <cofactor evidence="2">
        <name>Mn(2+)</name>
        <dbReference type="ChEBI" id="CHEBI:29035"/>
    </cofactor>
</comment>